<proteinExistence type="predicted"/>
<feature type="transmembrane region" description="Helical" evidence="2">
    <location>
        <begin position="207"/>
        <end position="230"/>
    </location>
</feature>
<comment type="caution">
    <text evidence="3">The sequence shown here is derived from an EMBL/GenBank/DDBJ whole genome shotgun (WGS) entry which is preliminary data.</text>
</comment>
<keyword evidence="4" id="KW-1185">Reference proteome</keyword>
<feature type="region of interest" description="Disordered" evidence="1">
    <location>
        <begin position="131"/>
        <end position="164"/>
    </location>
</feature>
<reference evidence="3 4" key="1">
    <citation type="submission" date="2017-11" db="EMBL/GenBank/DDBJ databases">
        <title>De-novo sequencing of pomegranate (Punica granatum L.) genome.</title>
        <authorList>
            <person name="Akparov Z."/>
            <person name="Amiraslanov A."/>
            <person name="Hajiyeva S."/>
            <person name="Abbasov M."/>
            <person name="Kaur K."/>
            <person name="Hamwieh A."/>
            <person name="Solovyev V."/>
            <person name="Salamov A."/>
            <person name="Braich B."/>
            <person name="Kosarev P."/>
            <person name="Mahmoud A."/>
            <person name="Hajiyev E."/>
            <person name="Babayeva S."/>
            <person name="Izzatullayeva V."/>
            <person name="Mammadov A."/>
            <person name="Mammadov A."/>
            <person name="Sharifova S."/>
            <person name="Ojaghi J."/>
            <person name="Eynullazada K."/>
            <person name="Bayramov B."/>
            <person name="Abdulazimova A."/>
            <person name="Shahmuradov I."/>
        </authorList>
    </citation>
    <scope>NUCLEOTIDE SEQUENCE [LARGE SCALE GENOMIC DNA]</scope>
    <source>
        <strain evidence="4">cv. AG2017</strain>
        <tissue evidence="3">Leaf</tissue>
    </source>
</reference>
<evidence type="ECO:0000313" key="3">
    <source>
        <dbReference type="EMBL" id="PKI67318.1"/>
    </source>
</evidence>
<dbReference type="Proteomes" id="UP000233551">
    <property type="component" value="Unassembled WGS sequence"/>
</dbReference>
<feature type="transmembrane region" description="Helical" evidence="2">
    <location>
        <begin position="172"/>
        <end position="195"/>
    </location>
</feature>
<gene>
    <name evidence="3" type="ORF">CRG98_012267</name>
</gene>
<evidence type="ECO:0000256" key="2">
    <source>
        <dbReference type="SAM" id="Phobius"/>
    </source>
</evidence>
<evidence type="ECO:0000313" key="4">
    <source>
        <dbReference type="Proteomes" id="UP000233551"/>
    </source>
</evidence>
<protein>
    <submittedName>
        <fullName evidence="3">Uncharacterized protein</fullName>
    </submittedName>
</protein>
<keyword evidence="2" id="KW-0812">Transmembrane</keyword>
<organism evidence="3 4">
    <name type="scientific">Punica granatum</name>
    <name type="common">Pomegranate</name>
    <dbReference type="NCBI Taxonomy" id="22663"/>
    <lineage>
        <taxon>Eukaryota</taxon>
        <taxon>Viridiplantae</taxon>
        <taxon>Streptophyta</taxon>
        <taxon>Embryophyta</taxon>
        <taxon>Tracheophyta</taxon>
        <taxon>Spermatophyta</taxon>
        <taxon>Magnoliopsida</taxon>
        <taxon>eudicotyledons</taxon>
        <taxon>Gunneridae</taxon>
        <taxon>Pentapetalae</taxon>
        <taxon>rosids</taxon>
        <taxon>malvids</taxon>
        <taxon>Myrtales</taxon>
        <taxon>Lythraceae</taxon>
        <taxon>Punica</taxon>
    </lineage>
</organism>
<keyword evidence="2" id="KW-1133">Transmembrane helix</keyword>
<dbReference type="AlphaFoldDB" id="A0A2I0KFP4"/>
<name>A0A2I0KFP4_PUNGR</name>
<dbReference type="PANTHER" id="PTHR36042:SF1">
    <property type="entry name" value="OS05G0490900 PROTEIN"/>
    <property type="match status" value="1"/>
</dbReference>
<dbReference type="EMBL" id="PGOL01000620">
    <property type="protein sequence ID" value="PKI67318.1"/>
    <property type="molecule type" value="Genomic_DNA"/>
</dbReference>
<evidence type="ECO:0000256" key="1">
    <source>
        <dbReference type="SAM" id="MobiDB-lite"/>
    </source>
</evidence>
<sequence length="250" mass="27839">MKTSKTPDSFVDRRQALIDSFDPPQSKDIDYMRSQDLVPRSGSISFLGKLYFYAPLSSVPSLNRWIVMELVCPCNTYTTYGPPRQSWPCPRPFLGAGLQIRDHRAVKSRDSRGGELSRGFYVSAVTKGSAESSKSEETLPSWARPDADEPPPWARDEGQGSGSQQQSFEIPFFVYLLASAVTAIAAIGSVFEYVNQRPVFGVLNSDSIFYAPLLGFFAFTGIPTSAFLWFKSVQVANKEAEDQDRRDGYL</sequence>
<dbReference type="PANTHER" id="PTHR36042">
    <property type="entry name" value="OS05G0490900 PROTEIN"/>
    <property type="match status" value="1"/>
</dbReference>
<accession>A0A2I0KFP4</accession>
<keyword evidence="2" id="KW-0472">Membrane</keyword>
<dbReference type="STRING" id="22663.A0A2I0KFP4"/>